<keyword evidence="6" id="KW-0472">Membrane</keyword>
<comment type="caution">
    <text evidence="7">The sequence shown here is derived from an EMBL/GenBank/DDBJ whole genome shotgun (WGS) entry which is preliminary data.</text>
</comment>
<dbReference type="Pfam" id="PF02534">
    <property type="entry name" value="T4SS-DNA_transf"/>
    <property type="match status" value="1"/>
</dbReference>
<keyword evidence="4" id="KW-0812">Transmembrane</keyword>
<evidence type="ECO:0000256" key="2">
    <source>
        <dbReference type="ARBA" id="ARBA00008806"/>
    </source>
</evidence>
<name>A0A4R3L0V5_9BACL</name>
<accession>A0A4R3L0V5</accession>
<keyword evidence="5" id="KW-1133">Transmembrane helix</keyword>
<gene>
    <name evidence="7" type="ORF">EDD58_11412</name>
</gene>
<protein>
    <submittedName>
        <fullName evidence="7">Type IV secretory pathway TraG/TraD family ATPase VirD4</fullName>
    </submittedName>
</protein>
<keyword evidence="3" id="KW-1003">Cell membrane</keyword>
<dbReference type="InterPro" id="IPR051539">
    <property type="entry name" value="T4SS-coupling_protein"/>
</dbReference>
<dbReference type="Gene3D" id="3.40.50.300">
    <property type="entry name" value="P-loop containing nucleotide triphosphate hydrolases"/>
    <property type="match status" value="2"/>
</dbReference>
<dbReference type="RefSeq" id="WP_131926831.1">
    <property type="nucleotide sequence ID" value="NZ_SMAG01000014.1"/>
</dbReference>
<dbReference type="SUPFAM" id="SSF52540">
    <property type="entry name" value="P-loop containing nucleoside triphosphate hydrolases"/>
    <property type="match status" value="1"/>
</dbReference>
<evidence type="ECO:0000313" key="8">
    <source>
        <dbReference type="Proteomes" id="UP000294937"/>
    </source>
</evidence>
<dbReference type="EMBL" id="SMAG01000014">
    <property type="protein sequence ID" value="TCS92221.1"/>
    <property type="molecule type" value="Genomic_DNA"/>
</dbReference>
<reference evidence="7 8" key="1">
    <citation type="submission" date="2019-03" db="EMBL/GenBank/DDBJ databases">
        <title>Genomic Encyclopedia of Type Strains, Phase IV (KMG-IV): sequencing the most valuable type-strain genomes for metagenomic binning, comparative biology and taxonomic classification.</title>
        <authorList>
            <person name="Goeker M."/>
        </authorList>
    </citation>
    <scope>NUCLEOTIDE SEQUENCE [LARGE SCALE GENOMIC DNA]</scope>
    <source>
        <strain evidence="7 8">DSM 45707</strain>
    </source>
</reference>
<evidence type="ECO:0000256" key="1">
    <source>
        <dbReference type="ARBA" id="ARBA00004651"/>
    </source>
</evidence>
<evidence type="ECO:0000313" key="7">
    <source>
        <dbReference type="EMBL" id="TCS92221.1"/>
    </source>
</evidence>
<dbReference type="InterPro" id="IPR027417">
    <property type="entry name" value="P-loop_NTPase"/>
</dbReference>
<dbReference type="Proteomes" id="UP000294937">
    <property type="component" value="Unassembled WGS sequence"/>
</dbReference>
<dbReference type="PANTHER" id="PTHR37937:SF1">
    <property type="entry name" value="CONJUGATIVE TRANSFER: DNA TRANSPORT"/>
    <property type="match status" value="1"/>
</dbReference>
<proteinExistence type="inferred from homology"/>
<evidence type="ECO:0000256" key="4">
    <source>
        <dbReference type="ARBA" id="ARBA00022692"/>
    </source>
</evidence>
<comment type="similarity">
    <text evidence="2">Belongs to the VirD4/TraG family.</text>
</comment>
<evidence type="ECO:0000256" key="5">
    <source>
        <dbReference type="ARBA" id="ARBA00022989"/>
    </source>
</evidence>
<dbReference type="AlphaFoldDB" id="A0A4R3L0V5"/>
<organism evidence="7 8">
    <name type="scientific">Hazenella coriacea</name>
    <dbReference type="NCBI Taxonomy" id="1179467"/>
    <lineage>
        <taxon>Bacteria</taxon>
        <taxon>Bacillati</taxon>
        <taxon>Bacillota</taxon>
        <taxon>Bacilli</taxon>
        <taxon>Bacillales</taxon>
        <taxon>Thermoactinomycetaceae</taxon>
        <taxon>Hazenella</taxon>
    </lineage>
</organism>
<dbReference type="CDD" id="cd01127">
    <property type="entry name" value="TrwB_TraG_TraD_VirD4"/>
    <property type="match status" value="1"/>
</dbReference>
<sequence>MFDMFRSLFKLGFNVMKLPLTPFLFLNKCLAKGIILFFKVDDSNEKDKYGIARTLLHGTILIGSPHWIANHYGYLLTPFDIPFLVLGVYGSVSAWKNQYMDFEKKTENFGSAKFAETKDLRKSKMFGETGVVFGKTNNLIGKSLVVKSEKTEGHVAVLGGSGLGKTATVVTPSMMRWKGSALVLDPKGGELANKTALIRSRFQKCYIFNPMSQSTSKYNPIDFCDTPDKSISISQILIPLEDPKYSFFTESARAIVAAATHEGYLKEKSLVEVCEYICTSTVEDMANHFLTHDNKTVRILAAPLLHLKENTLANVMSDLIRNLNTIATSDHIRRATSHSDFSVKALEEHSTIYLSIPEEKLKLPQYRKLLSIILNQGIDHLTERKEKKDPPVLLLIDELYTLGNLPSLIQGLATLRSRNVHILLSFQSLAQLDELYGVNGRKMILDNCRYKLVLGIEDPETQEYFTKLAGQQTIETMSRDRERNKESERYNQTGVPLIRSEEWSDLEKPILFSFKTPPCKVDPIYYWKDNLLHRLMRKDLRILNRKELKKERILDEIEEKLNSDIDNVIELPEKKEGVK</sequence>
<dbReference type="InterPro" id="IPR003688">
    <property type="entry name" value="TraG/VirD4"/>
</dbReference>
<comment type="subcellular location">
    <subcellularLocation>
        <location evidence="1">Cell membrane</location>
        <topology evidence="1">Multi-pass membrane protein</topology>
    </subcellularLocation>
</comment>
<keyword evidence="8" id="KW-1185">Reference proteome</keyword>
<evidence type="ECO:0000256" key="6">
    <source>
        <dbReference type="ARBA" id="ARBA00023136"/>
    </source>
</evidence>
<dbReference type="PANTHER" id="PTHR37937">
    <property type="entry name" value="CONJUGATIVE TRANSFER: DNA TRANSPORT"/>
    <property type="match status" value="1"/>
</dbReference>
<dbReference type="OrthoDB" id="9766496at2"/>
<dbReference type="GO" id="GO:0005886">
    <property type="term" value="C:plasma membrane"/>
    <property type="evidence" value="ECO:0007669"/>
    <property type="project" value="UniProtKB-SubCell"/>
</dbReference>
<evidence type="ECO:0000256" key="3">
    <source>
        <dbReference type="ARBA" id="ARBA00022475"/>
    </source>
</evidence>